<dbReference type="Gene3D" id="1.10.8.430">
    <property type="entry name" value="Helical domain of apoptotic protease-activating factors"/>
    <property type="match status" value="1"/>
</dbReference>
<dbReference type="InterPro" id="IPR032675">
    <property type="entry name" value="LRR_dom_sf"/>
</dbReference>
<dbReference type="PRINTS" id="PR00364">
    <property type="entry name" value="DISEASERSIST"/>
</dbReference>
<dbReference type="SUPFAM" id="SSF52200">
    <property type="entry name" value="Toll/Interleukin receptor TIR domain"/>
    <property type="match status" value="1"/>
</dbReference>
<keyword evidence="4" id="KW-0520">NAD</keyword>
<dbReference type="InterPro" id="IPR027417">
    <property type="entry name" value="P-loop_NTPase"/>
</dbReference>
<feature type="region of interest" description="Disordered" evidence="6">
    <location>
        <begin position="1176"/>
        <end position="1211"/>
    </location>
</feature>
<sequence length="1464" mass="166678">MAGWAFDVFLSFRGQDIRQSFIGHLYEALRSKGFHIFLDEEKLESGQDIPRSLIRAIEESRIAILLFSDNYATSSFCLNELVKIMECAKAEVQMVLPVFYDVDPSHVRHLRGSYGEALVKHEERFKSDNNGILNEADMEKLEKWKMALKQAANLSGKHFKIGGDDTECKLIEKIVNTVSKCICRGYLHVAYHPVGLESQVLKVNSHLDVGSADVHMLGIYGIGGIGKTTLARAVYNSIAESFEGVCFLGMVREKSMTHGLEHLQEIMLSKLLGEDIKLGDVSEGVSMIERRFIRKKVLLVVDDVDNMKQLEAIVGNPRWFSSGSRIIITTRNKGLLASYGVERTYQVEELNDKEALNLLRFNAFKNDEVDPSYADILNSTVTYASGLPLALEVIGSNLFGRSLEEWQSALEQYERIPIKEIQKILKVSFDDLEDDEKNLFLDITCFFNGDRLQYVEEILRAHHGFCPKNGIRVLVDKSLIKIDDDKVTIHDLIQDMGREIVRQESEELGKRSRMWFFEDIKHVLEQNEGSNKIGIIKLTLPKLDEKVNWDGNAFKKMDNLRTLIINEGGFLEGPKHLPNSLKVLKWAKYPSEFLPSHFYPKELVLFQLPYSCVSSVNMLQMQERFMNLRDLDFNNCKFIKQIPDVSVAPNLEKLSFRLCVNVTEVHPSVGLLGKLRKLDACHCSALRSFPALLLPSLEYLDFSWCSNLEKFPDIKGKMENLIKLELCHTHIKAFPFTIRFLTKLQTLEMRFSGIVKLPSSMLELTDIQKISIYKCDGLLLYTQDEGEGEGEEQVSSAILSIQHNFEFIHCNISDDFLQIGIPLFTNVNKLNLSWNTFTILPACIKGCSILKELILDHCEKLREIQGIPPNVEIFSAKHCGSLKVLDLTLIPTTTSTKECHFLKEIFLNACMDLRKIRGIPPSIEVLHAPKCTSLTSSLQNQDLHKGGSREFWLPMLGILEWFSHSCHGSSISFWFRNKFPAISVCVINEHTCKSFRPKLIINNHEVHEFSEFSLDTDHLSILVLGKLLTKFKVEVDDVLSKNGWNHVVFFSNPKLQKDQMSLLTRADTTVQIGLHVFQQSSMEDIRFTDPKKDHRRWMDTGHSPKQFMKPNSRIARRDSHRAKIQLMQQKQNLAPSEGRGTSTTTTNQNLNFDLDASVANQINSTTIVQASQDHHLPMAPGESCQTPDILEPPSIQAPSPTSSSSSELSGPEIYTETEFNEFDDPLRRNQDHPVQENIEMEAFYVSLEAKARVLSSFWGDKHANNTATNDETKKALLTVQDFISQGASILLHPEQCKVMKANLDYLSNLSTDDGISEGMKTFISEASWLFNHWRRDYTEACMKIESTNSELQSAYELEAGMEDNKNQFWEVVGLENELKDQINAIKAYLATCESEKDVAVQRKREIFEEGKTLKAQIDRLKEKMPQLQHEQGLAKIIREKISSEWSNLGEKFKTIVDQSFVSYD</sequence>
<feature type="region of interest" description="Disordered" evidence="6">
    <location>
        <begin position="1127"/>
        <end position="1148"/>
    </location>
</feature>
<keyword evidence="1" id="KW-0433">Leucine-rich repeat</keyword>
<dbReference type="FunFam" id="3.40.50.10140:FF:000007">
    <property type="entry name" value="Disease resistance protein (TIR-NBS-LRR class)"/>
    <property type="match status" value="1"/>
</dbReference>
<organism evidence="8 9">
    <name type="scientific">Arachis duranensis</name>
    <name type="common">Wild peanut</name>
    <dbReference type="NCBI Taxonomy" id="130453"/>
    <lineage>
        <taxon>Eukaryota</taxon>
        <taxon>Viridiplantae</taxon>
        <taxon>Streptophyta</taxon>
        <taxon>Embryophyta</taxon>
        <taxon>Tracheophyta</taxon>
        <taxon>Spermatophyta</taxon>
        <taxon>Magnoliopsida</taxon>
        <taxon>eudicotyledons</taxon>
        <taxon>Gunneridae</taxon>
        <taxon>Pentapetalae</taxon>
        <taxon>rosids</taxon>
        <taxon>fabids</taxon>
        <taxon>Fabales</taxon>
        <taxon>Fabaceae</taxon>
        <taxon>Papilionoideae</taxon>
        <taxon>50 kb inversion clade</taxon>
        <taxon>dalbergioids sensu lato</taxon>
        <taxon>Dalbergieae</taxon>
        <taxon>Pterocarpus clade</taxon>
        <taxon>Arachis</taxon>
    </lineage>
</organism>
<feature type="domain" description="TIR" evidence="7">
    <location>
        <begin position="4"/>
        <end position="182"/>
    </location>
</feature>
<dbReference type="InterPro" id="IPR000157">
    <property type="entry name" value="TIR_dom"/>
</dbReference>
<reference evidence="9" key="2">
    <citation type="submission" date="2025-08" db="UniProtKB">
        <authorList>
            <consortium name="RefSeq"/>
        </authorList>
    </citation>
    <scope>IDENTIFICATION</scope>
    <source>
        <tissue evidence="9">Whole plant</tissue>
    </source>
</reference>
<dbReference type="GeneID" id="107489840"/>
<dbReference type="PANTHER" id="PTHR11017:SF570">
    <property type="entry name" value="DISEASE RESISTANCE PROTEIN (TIR-NBS CLASS)-RELATED"/>
    <property type="match status" value="1"/>
</dbReference>
<feature type="compositionally biased region" description="Low complexity" evidence="6">
    <location>
        <begin position="1192"/>
        <end position="1211"/>
    </location>
</feature>
<dbReference type="Gene3D" id="3.40.50.300">
    <property type="entry name" value="P-loop containing nucleotide triphosphate hydrolases"/>
    <property type="match status" value="1"/>
</dbReference>
<dbReference type="SUPFAM" id="SSF52540">
    <property type="entry name" value="P-loop containing nucleoside triphosphate hydrolases"/>
    <property type="match status" value="1"/>
</dbReference>
<dbReference type="SUPFAM" id="SSF46785">
    <property type="entry name" value="Winged helix' DNA-binding domain"/>
    <property type="match status" value="1"/>
</dbReference>
<keyword evidence="3" id="KW-0611">Plant defense</keyword>
<dbReference type="Pfam" id="PF01582">
    <property type="entry name" value="TIR"/>
    <property type="match status" value="1"/>
</dbReference>
<evidence type="ECO:0000256" key="4">
    <source>
        <dbReference type="ARBA" id="ARBA00023027"/>
    </source>
</evidence>
<dbReference type="PROSITE" id="PS50104">
    <property type="entry name" value="TIR"/>
    <property type="match status" value="1"/>
</dbReference>
<dbReference type="KEGG" id="adu:107489840"/>
<dbReference type="SUPFAM" id="SSF52058">
    <property type="entry name" value="L domain-like"/>
    <property type="match status" value="1"/>
</dbReference>
<dbReference type="InterPro" id="IPR058546">
    <property type="entry name" value="RPS4B/Roq1-like_LRR"/>
</dbReference>
<evidence type="ECO:0000313" key="8">
    <source>
        <dbReference type="Proteomes" id="UP000515211"/>
    </source>
</evidence>
<evidence type="ECO:0000313" key="9">
    <source>
        <dbReference type="RefSeq" id="XP_015966092.2"/>
    </source>
</evidence>
<dbReference type="InterPro" id="IPR036390">
    <property type="entry name" value="WH_DNA-bd_sf"/>
</dbReference>
<dbReference type="Pfam" id="PF00931">
    <property type="entry name" value="NB-ARC"/>
    <property type="match status" value="1"/>
</dbReference>
<feature type="coiled-coil region" evidence="5">
    <location>
        <begin position="1403"/>
        <end position="1430"/>
    </location>
</feature>
<evidence type="ECO:0000256" key="5">
    <source>
        <dbReference type="SAM" id="Coils"/>
    </source>
</evidence>
<keyword evidence="8" id="KW-1185">Reference proteome</keyword>
<dbReference type="GO" id="GO:0043531">
    <property type="term" value="F:ADP binding"/>
    <property type="evidence" value="ECO:0007669"/>
    <property type="project" value="InterPro"/>
</dbReference>
<protein>
    <submittedName>
        <fullName evidence="9">TMV resistance protein N</fullName>
    </submittedName>
</protein>
<dbReference type="GO" id="GO:0007165">
    <property type="term" value="P:signal transduction"/>
    <property type="evidence" value="ECO:0007669"/>
    <property type="project" value="InterPro"/>
</dbReference>
<dbReference type="InterPro" id="IPR035897">
    <property type="entry name" value="Toll_tir_struct_dom_sf"/>
</dbReference>
<evidence type="ECO:0000256" key="1">
    <source>
        <dbReference type="ARBA" id="ARBA00022614"/>
    </source>
</evidence>
<dbReference type="InterPro" id="IPR042197">
    <property type="entry name" value="Apaf_helical"/>
</dbReference>
<dbReference type="InterPro" id="IPR002182">
    <property type="entry name" value="NB-ARC"/>
</dbReference>
<evidence type="ECO:0000259" key="7">
    <source>
        <dbReference type="PROSITE" id="PS50104"/>
    </source>
</evidence>
<dbReference type="GO" id="GO:0006952">
    <property type="term" value="P:defense response"/>
    <property type="evidence" value="ECO:0007669"/>
    <property type="project" value="UniProtKB-KW"/>
</dbReference>
<dbReference type="InterPro" id="IPR044974">
    <property type="entry name" value="Disease_R_plants"/>
</dbReference>
<keyword evidence="5" id="KW-0175">Coiled coil</keyword>
<dbReference type="SMART" id="SM00255">
    <property type="entry name" value="TIR"/>
    <property type="match status" value="1"/>
</dbReference>
<proteinExistence type="predicted"/>
<evidence type="ECO:0000256" key="6">
    <source>
        <dbReference type="SAM" id="MobiDB-lite"/>
    </source>
</evidence>
<dbReference type="RefSeq" id="XP_015966092.2">
    <property type="nucleotide sequence ID" value="XM_016110606.3"/>
</dbReference>
<dbReference type="Pfam" id="PF23286">
    <property type="entry name" value="LRR_13"/>
    <property type="match status" value="1"/>
</dbReference>
<dbReference type="InterPro" id="IPR058192">
    <property type="entry name" value="WHD_ROQ1-like"/>
</dbReference>
<accession>A0A6P4DKQ1</accession>
<dbReference type="Proteomes" id="UP000515211">
    <property type="component" value="Chromosome 5"/>
</dbReference>
<dbReference type="Gene3D" id="3.40.50.10140">
    <property type="entry name" value="Toll/interleukin-1 receptor homology (TIR) domain"/>
    <property type="match status" value="1"/>
</dbReference>
<keyword evidence="2" id="KW-0677">Repeat</keyword>
<evidence type="ECO:0000256" key="2">
    <source>
        <dbReference type="ARBA" id="ARBA00022737"/>
    </source>
</evidence>
<evidence type="ECO:0000256" key="3">
    <source>
        <dbReference type="ARBA" id="ARBA00022821"/>
    </source>
</evidence>
<dbReference type="Gene3D" id="3.80.10.10">
    <property type="entry name" value="Ribonuclease Inhibitor"/>
    <property type="match status" value="2"/>
</dbReference>
<gene>
    <name evidence="9" type="primary">LOC107489840</name>
</gene>
<reference evidence="8" key="1">
    <citation type="journal article" date="2016" name="Nat. Genet.">
        <title>The genome sequences of Arachis duranensis and Arachis ipaensis, the diploid ancestors of cultivated peanut.</title>
        <authorList>
            <person name="Bertioli D.J."/>
            <person name="Cannon S.B."/>
            <person name="Froenicke L."/>
            <person name="Huang G."/>
            <person name="Farmer A.D."/>
            <person name="Cannon E.K."/>
            <person name="Liu X."/>
            <person name="Gao D."/>
            <person name="Clevenger J."/>
            <person name="Dash S."/>
            <person name="Ren L."/>
            <person name="Moretzsohn M.C."/>
            <person name="Shirasawa K."/>
            <person name="Huang W."/>
            <person name="Vidigal B."/>
            <person name="Abernathy B."/>
            <person name="Chu Y."/>
            <person name="Niederhuth C.E."/>
            <person name="Umale P."/>
            <person name="Araujo A.C."/>
            <person name="Kozik A."/>
            <person name="Kim K.D."/>
            <person name="Burow M.D."/>
            <person name="Varshney R.K."/>
            <person name="Wang X."/>
            <person name="Zhang X."/>
            <person name="Barkley N."/>
            <person name="Guimaraes P.M."/>
            <person name="Isobe S."/>
            <person name="Guo B."/>
            <person name="Liao B."/>
            <person name="Stalker H.T."/>
            <person name="Schmitz R.J."/>
            <person name="Scheffler B.E."/>
            <person name="Leal-Bertioli S.C."/>
            <person name="Xun X."/>
            <person name="Jackson S.A."/>
            <person name="Michelmore R."/>
            <person name="Ozias-Akins P."/>
        </authorList>
    </citation>
    <scope>NUCLEOTIDE SEQUENCE [LARGE SCALE GENOMIC DNA]</scope>
    <source>
        <strain evidence="8">cv. V14167</strain>
    </source>
</reference>
<name>A0A6P4DKQ1_ARADU</name>
<dbReference type="PANTHER" id="PTHR11017">
    <property type="entry name" value="LEUCINE-RICH REPEAT-CONTAINING PROTEIN"/>
    <property type="match status" value="1"/>
</dbReference>
<dbReference type="Pfam" id="PF23282">
    <property type="entry name" value="WHD_ROQ1"/>
    <property type="match status" value="1"/>
</dbReference>